<dbReference type="Pfam" id="PF13456">
    <property type="entry name" value="RVT_3"/>
    <property type="match status" value="1"/>
</dbReference>
<gene>
    <name evidence="2" type="ORF">OPHB3_2223</name>
</gene>
<dbReference type="PROSITE" id="PS50879">
    <property type="entry name" value="RNASE_H_1"/>
    <property type="match status" value="1"/>
</dbReference>
<dbReference type="NCBIfam" id="NF005822">
    <property type="entry name" value="PRK07708.1"/>
    <property type="match status" value="1"/>
</dbReference>
<dbReference type="InterPro" id="IPR012337">
    <property type="entry name" value="RNaseH-like_sf"/>
</dbReference>
<dbReference type="SUPFAM" id="SSF53098">
    <property type="entry name" value="Ribonuclease H-like"/>
    <property type="match status" value="1"/>
</dbReference>
<dbReference type="GO" id="GO:0003676">
    <property type="term" value="F:nucleic acid binding"/>
    <property type="evidence" value="ECO:0007669"/>
    <property type="project" value="InterPro"/>
</dbReference>
<accession>A0A0U9HH91</accession>
<dbReference type="OrthoDB" id="2680098at2"/>
<dbReference type="RefSeq" id="WP_153004897.1">
    <property type="nucleotide sequence ID" value="NZ_BBXV01000026.1"/>
</dbReference>
<organism evidence="2 3">
    <name type="scientific">Oceanobacillus picturae</name>
    <dbReference type="NCBI Taxonomy" id="171693"/>
    <lineage>
        <taxon>Bacteria</taxon>
        <taxon>Bacillati</taxon>
        <taxon>Bacillota</taxon>
        <taxon>Bacilli</taxon>
        <taxon>Bacillales</taxon>
        <taxon>Bacillaceae</taxon>
        <taxon>Oceanobacillus</taxon>
    </lineage>
</organism>
<evidence type="ECO:0000313" key="3">
    <source>
        <dbReference type="Proteomes" id="UP000052946"/>
    </source>
</evidence>
<dbReference type="CDD" id="cd09279">
    <property type="entry name" value="RNase_HI_like"/>
    <property type="match status" value="1"/>
</dbReference>
<dbReference type="GO" id="GO:0004523">
    <property type="term" value="F:RNA-DNA hybrid ribonuclease activity"/>
    <property type="evidence" value="ECO:0007669"/>
    <property type="project" value="InterPro"/>
</dbReference>
<evidence type="ECO:0000259" key="1">
    <source>
        <dbReference type="PROSITE" id="PS50879"/>
    </source>
</evidence>
<dbReference type="Gene3D" id="3.30.420.10">
    <property type="entry name" value="Ribonuclease H-like superfamily/Ribonuclease H"/>
    <property type="match status" value="1"/>
</dbReference>
<dbReference type="PANTHER" id="PTHR46387:SF2">
    <property type="entry name" value="RIBONUCLEASE HI"/>
    <property type="match status" value="1"/>
</dbReference>
<dbReference type="Proteomes" id="UP000052946">
    <property type="component" value="Unassembled WGS sequence"/>
</dbReference>
<proteinExistence type="predicted"/>
<dbReference type="EMBL" id="BBXV01000026">
    <property type="protein sequence ID" value="GAQ18284.1"/>
    <property type="molecule type" value="Genomic_DNA"/>
</dbReference>
<sequence length="219" mass="25410">MKGIISFTYRTPKGADTVLYSDEMRAAKALLLAEDMERTGRANDIQFIDTHEYSWNLKELRKQLEEIKTEPHDVKIYFDGGYDLKTRKSGLGCAIYYEQNEKVYRLRRNALVEELESNNEAEYAALHLAVKEVEELGVHHMPITIIGDSQVVINQLSEDWPVYEKELAKWANRIEDKLEKLGLEVEFELVSRKKNREADQLATQALKEVNISSLKEMDR</sequence>
<reference evidence="3" key="1">
    <citation type="submission" date="2015-07" db="EMBL/GenBank/DDBJ databases">
        <title>Draft Genome Sequence of Oceanobacillus picturae Heshi-B3 that Was Isolated from Fermented Rice Bran with Aging Salted Mackerel, Which Was Named Heshiko as Traditional Fermented Seafood in Japan.</title>
        <authorList>
            <person name="Akuzawa S."/>
            <person name="Nakagawa J."/>
            <person name="Kanekatsu T."/>
            <person name="Kanesaki Y."/>
            <person name="Suzuki T."/>
        </authorList>
    </citation>
    <scope>NUCLEOTIDE SEQUENCE [LARGE SCALE GENOMIC DNA]</scope>
    <source>
        <strain evidence="3">Heshi-B3</strain>
    </source>
</reference>
<comment type="caution">
    <text evidence="2">The sequence shown here is derived from an EMBL/GenBank/DDBJ whole genome shotgun (WGS) entry which is preliminary data.</text>
</comment>
<reference evidence="2 3" key="2">
    <citation type="journal article" date="2016" name="Genome Announc.">
        <title>Draft Genome Sequence of Oceanobacillus picturae Heshi-B3, Isolated from Fermented Rice Bran in a Traditional Japanese Seafood Dish.</title>
        <authorList>
            <person name="Akuzawa S."/>
            <person name="Nagaoka J."/>
            <person name="Kanekatsu M."/>
            <person name="Kanesaki Y."/>
            <person name="Suzuki T."/>
        </authorList>
    </citation>
    <scope>NUCLEOTIDE SEQUENCE [LARGE SCALE GENOMIC DNA]</scope>
    <source>
        <strain evidence="2 3">Heshi-B3</strain>
    </source>
</reference>
<dbReference type="AlphaFoldDB" id="A0A0U9HH91"/>
<feature type="domain" description="RNase H type-1" evidence="1">
    <location>
        <begin position="70"/>
        <end position="207"/>
    </location>
</feature>
<name>A0A0U9HH91_9BACI</name>
<dbReference type="PANTHER" id="PTHR46387">
    <property type="entry name" value="POLYNUCLEOTIDYL TRANSFERASE, RIBONUCLEASE H-LIKE SUPERFAMILY PROTEIN"/>
    <property type="match status" value="1"/>
</dbReference>
<evidence type="ECO:0000313" key="2">
    <source>
        <dbReference type="EMBL" id="GAQ18284.1"/>
    </source>
</evidence>
<dbReference type="InterPro" id="IPR036397">
    <property type="entry name" value="RNaseH_sf"/>
</dbReference>
<protein>
    <submittedName>
        <fullName evidence="2">Bifunctional RNase H/acid phosphatase</fullName>
    </submittedName>
</protein>
<dbReference type="InterPro" id="IPR002156">
    <property type="entry name" value="RNaseH_domain"/>
</dbReference>